<gene>
    <name evidence="2" type="ORF">QLQ12_42200</name>
</gene>
<proteinExistence type="predicted"/>
<name>A0ABT6WZP5_9ACTN</name>
<evidence type="ECO:0000313" key="2">
    <source>
        <dbReference type="EMBL" id="MDI6105218.1"/>
    </source>
</evidence>
<organism evidence="2 3">
    <name type="scientific">Actinoplanes sandaracinus</name>
    <dbReference type="NCBI Taxonomy" id="3045177"/>
    <lineage>
        <taxon>Bacteria</taxon>
        <taxon>Bacillati</taxon>
        <taxon>Actinomycetota</taxon>
        <taxon>Actinomycetes</taxon>
        <taxon>Micromonosporales</taxon>
        <taxon>Micromonosporaceae</taxon>
        <taxon>Actinoplanes</taxon>
    </lineage>
</organism>
<reference evidence="2 3" key="1">
    <citation type="submission" date="2023-05" db="EMBL/GenBank/DDBJ databases">
        <title>Actinoplanes sp. NEAU-A12 genome sequencing.</title>
        <authorList>
            <person name="Wang Z.-S."/>
        </authorList>
    </citation>
    <scope>NUCLEOTIDE SEQUENCE [LARGE SCALE GENOMIC DNA]</scope>
    <source>
        <strain evidence="2 3">NEAU-A12</strain>
    </source>
</reference>
<dbReference type="Proteomes" id="UP001241758">
    <property type="component" value="Unassembled WGS sequence"/>
</dbReference>
<feature type="region of interest" description="Disordered" evidence="1">
    <location>
        <begin position="99"/>
        <end position="120"/>
    </location>
</feature>
<dbReference type="RefSeq" id="WP_282766686.1">
    <property type="nucleotide sequence ID" value="NZ_JASCTH010000042.1"/>
</dbReference>
<evidence type="ECO:0000313" key="3">
    <source>
        <dbReference type="Proteomes" id="UP001241758"/>
    </source>
</evidence>
<comment type="caution">
    <text evidence="2">The sequence shown here is derived from an EMBL/GenBank/DDBJ whole genome shotgun (WGS) entry which is preliminary data.</text>
</comment>
<feature type="compositionally biased region" description="Basic residues" evidence="1">
    <location>
        <begin position="8"/>
        <end position="17"/>
    </location>
</feature>
<keyword evidence="3" id="KW-1185">Reference proteome</keyword>
<dbReference type="EMBL" id="JASCTH010000042">
    <property type="protein sequence ID" value="MDI6105218.1"/>
    <property type="molecule type" value="Genomic_DNA"/>
</dbReference>
<feature type="region of interest" description="Disordered" evidence="1">
    <location>
        <begin position="1"/>
        <end position="23"/>
    </location>
</feature>
<accession>A0ABT6WZP5</accession>
<sequence length="120" mass="12820">MSDATVRPRVRTGQHGHPRLDGDRATRRMLRVHRQAPADRMHACDRIAQHVHRQDVVAGLPVDHHFGPAGAGGLLGCDGRQVGRLGTTAPARHELSLLSEPGAGVESSRAFVGKTEAADS</sequence>
<evidence type="ECO:0000256" key="1">
    <source>
        <dbReference type="SAM" id="MobiDB-lite"/>
    </source>
</evidence>
<protein>
    <submittedName>
        <fullName evidence="2">Uncharacterized protein</fullName>
    </submittedName>
</protein>